<dbReference type="InterPro" id="IPR002110">
    <property type="entry name" value="Ankyrin_rpt"/>
</dbReference>
<dbReference type="AlphaFoldDB" id="A0A1Y2ETY1"/>
<name>A0A1Y2ETY1_9FUNG</name>
<dbReference type="PROSITE" id="PS50297">
    <property type="entry name" value="ANK_REP_REGION"/>
    <property type="match status" value="2"/>
</dbReference>
<evidence type="ECO:0000313" key="5">
    <source>
        <dbReference type="Proteomes" id="UP000193920"/>
    </source>
</evidence>
<keyword evidence="5" id="KW-1185">Reference proteome</keyword>
<dbReference type="Proteomes" id="UP000193920">
    <property type="component" value="Unassembled WGS sequence"/>
</dbReference>
<proteinExistence type="predicted"/>
<dbReference type="SUPFAM" id="SSF48403">
    <property type="entry name" value="Ankyrin repeat"/>
    <property type="match status" value="1"/>
</dbReference>
<accession>A0A1Y2ETY1</accession>
<keyword evidence="1" id="KW-0677">Repeat</keyword>
<dbReference type="PROSITE" id="PS50088">
    <property type="entry name" value="ANK_REPEAT"/>
    <property type="match status" value="2"/>
</dbReference>
<feature type="repeat" description="ANK" evidence="3">
    <location>
        <begin position="71"/>
        <end position="103"/>
    </location>
</feature>
<dbReference type="SMART" id="SM00248">
    <property type="entry name" value="ANK"/>
    <property type="match status" value="2"/>
</dbReference>
<dbReference type="Pfam" id="PF12796">
    <property type="entry name" value="Ank_2"/>
    <property type="match status" value="1"/>
</dbReference>
<dbReference type="PANTHER" id="PTHR24198">
    <property type="entry name" value="ANKYRIN REPEAT AND PROTEIN KINASE DOMAIN-CONTAINING PROTEIN"/>
    <property type="match status" value="1"/>
</dbReference>
<dbReference type="Gene3D" id="1.25.40.20">
    <property type="entry name" value="Ankyrin repeat-containing domain"/>
    <property type="match status" value="1"/>
</dbReference>
<evidence type="ECO:0000256" key="2">
    <source>
        <dbReference type="ARBA" id="ARBA00023043"/>
    </source>
</evidence>
<feature type="non-terminal residue" evidence="4">
    <location>
        <position position="116"/>
    </location>
</feature>
<protein>
    <submittedName>
        <fullName evidence="4">Ankyrin</fullName>
    </submittedName>
</protein>
<dbReference type="STRING" id="1754190.A0A1Y2ETY1"/>
<feature type="repeat" description="ANK" evidence="3">
    <location>
        <begin position="32"/>
        <end position="70"/>
    </location>
</feature>
<sequence>MSLLLLSIYGENVGLIKYLLENHIALNNSNCFGETPLIKAIRSNKYTEEQKFYIVKRLLEKGSNVNSIDNSGRSPLVYAIDHKYTSIVKLLIKNGANIYIKSKDGKSLLENVINSG</sequence>
<organism evidence="4 5">
    <name type="scientific">Neocallimastix californiae</name>
    <dbReference type="NCBI Taxonomy" id="1754190"/>
    <lineage>
        <taxon>Eukaryota</taxon>
        <taxon>Fungi</taxon>
        <taxon>Fungi incertae sedis</taxon>
        <taxon>Chytridiomycota</taxon>
        <taxon>Chytridiomycota incertae sedis</taxon>
        <taxon>Neocallimastigomycetes</taxon>
        <taxon>Neocallimastigales</taxon>
        <taxon>Neocallimastigaceae</taxon>
        <taxon>Neocallimastix</taxon>
    </lineage>
</organism>
<evidence type="ECO:0000313" key="4">
    <source>
        <dbReference type="EMBL" id="ORY74636.1"/>
    </source>
</evidence>
<reference evidence="4 5" key="1">
    <citation type="submission" date="2016-08" db="EMBL/GenBank/DDBJ databases">
        <title>A Parts List for Fungal Cellulosomes Revealed by Comparative Genomics.</title>
        <authorList>
            <consortium name="DOE Joint Genome Institute"/>
            <person name="Haitjema C.H."/>
            <person name="Gilmore S.P."/>
            <person name="Henske J.K."/>
            <person name="Solomon K.V."/>
            <person name="De Groot R."/>
            <person name="Kuo A."/>
            <person name="Mondo S.J."/>
            <person name="Salamov A.A."/>
            <person name="Labutti K."/>
            <person name="Zhao Z."/>
            <person name="Chiniquy J."/>
            <person name="Barry K."/>
            <person name="Brewer H.M."/>
            <person name="Purvine S.O."/>
            <person name="Wright A.T."/>
            <person name="Boxma B."/>
            <person name="Van Alen T."/>
            <person name="Hackstein J.H."/>
            <person name="Baker S.E."/>
            <person name="Grigoriev I.V."/>
            <person name="O'Malley M.A."/>
        </authorList>
    </citation>
    <scope>NUCLEOTIDE SEQUENCE [LARGE SCALE GENOMIC DNA]</scope>
    <source>
        <strain evidence="4 5">G1</strain>
    </source>
</reference>
<dbReference type="InterPro" id="IPR036770">
    <property type="entry name" value="Ankyrin_rpt-contain_sf"/>
</dbReference>
<gene>
    <name evidence="4" type="ORF">LY90DRAFT_378047</name>
</gene>
<comment type="caution">
    <text evidence="4">The sequence shown here is derived from an EMBL/GenBank/DDBJ whole genome shotgun (WGS) entry which is preliminary data.</text>
</comment>
<keyword evidence="2 3" id="KW-0040">ANK repeat</keyword>
<evidence type="ECO:0000256" key="3">
    <source>
        <dbReference type="PROSITE-ProRule" id="PRU00023"/>
    </source>
</evidence>
<dbReference type="OrthoDB" id="4772757at2759"/>
<dbReference type="PANTHER" id="PTHR24198:SF165">
    <property type="entry name" value="ANKYRIN REPEAT-CONTAINING PROTEIN-RELATED"/>
    <property type="match status" value="1"/>
</dbReference>
<evidence type="ECO:0000256" key="1">
    <source>
        <dbReference type="ARBA" id="ARBA00022737"/>
    </source>
</evidence>
<dbReference type="EMBL" id="MCOG01000028">
    <property type="protein sequence ID" value="ORY74636.1"/>
    <property type="molecule type" value="Genomic_DNA"/>
</dbReference>